<accession>A0A4Q9MPN3</accession>
<reference evidence="1" key="1">
    <citation type="submission" date="2019-01" db="EMBL/GenBank/DDBJ databases">
        <title>Draft genome sequences of three monokaryotic isolates of the white-rot basidiomycete fungus Dichomitus squalens.</title>
        <authorList>
            <consortium name="DOE Joint Genome Institute"/>
            <person name="Lopez S.C."/>
            <person name="Andreopoulos B."/>
            <person name="Pangilinan J."/>
            <person name="Lipzen A."/>
            <person name="Riley R."/>
            <person name="Ahrendt S."/>
            <person name="Ng V."/>
            <person name="Barry K."/>
            <person name="Daum C."/>
            <person name="Grigoriev I.V."/>
            <person name="Hilden K.S."/>
            <person name="Makela M.R."/>
            <person name="de Vries R.P."/>
        </authorList>
    </citation>
    <scope>NUCLEOTIDE SEQUENCE [LARGE SCALE GENOMIC DNA]</scope>
    <source>
        <strain evidence="1">OM18370.1</strain>
    </source>
</reference>
<dbReference type="EMBL" id="ML143422">
    <property type="protein sequence ID" value="TBU28402.1"/>
    <property type="molecule type" value="Genomic_DNA"/>
</dbReference>
<protein>
    <submittedName>
        <fullName evidence="1">Uncharacterized protein</fullName>
    </submittedName>
</protein>
<gene>
    <name evidence="1" type="ORF">BD311DRAFT_758578</name>
</gene>
<sequence length="224" mass="23967">MRSTSDLLSTRHILHNMIRMYCKAYTPSLPVQEQHTSSISTTSSIQGSTTSKTSLHATSTFPSTLCLINLCISERPHGTLILHPRRTSSRVPTTITKCGALSGAQSQPVISLKRRDRTQDTLSSQNLAVRVWTRRAPLMQEHVPNSLALSELSTHAVVLVLVMTSSSPSAVEPAACGAATSILRARKMTAASLPRKRKNKGRGGLCVGCRIGAEPGEGGVADAL</sequence>
<dbReference type="AlphaFoldDB" id="A0A4Q9MPN3"/>
<evidence type="ECO:0000313" key="1">
    <source>
        <dbReference type="EMBL" id="TBU28402.1"/>
    </source>
</evidence>
<proteinExistence type="predicted"/>
<name>A0A4Q9MPN3_9APHY</name>
<organism evidence="1">
    <name type="scientific">Dichomitus squalens</name>
    <dbReference type="NCBI Taxonomy" id="114155"/>
    <lineage>
        <taxon>Eukaryota</taxon>
        <taxon>Fungi</taxon>
        <taxon>Dikarya</taxon>
        <taxon>Basidiomycota</taxon>
        <taxon>Agaricomycotina</taxon>
        <taxon>Agaricomycetes</taxon>
        <taxon>Polyporales</taxon>
        <taxon>Polyporaceae</taxon>
        <taxon>Dichomitus</taxon>
    </lineage>
</organism>
<dbReference type="Proteomes" id="UP000292957">
    <property type="component" value="Unassembled WGS sequence"/>
</dbReference>